<sequence>MSFSKNCILAQYCGDKDTKKCNKLCPFYIHLHGASGKGGKIFESNIPLDYSRMTVKQNPVRQSQSTVYTQIDNYVKTFPRMFNGERIRSLYLYSESPGTGKTSTACAIANEYLLVHCIGSWKRGQRPKDGVVFFLDFNAWQTKFNEFNNPRISQDTADKAARSFYHSRDAAKNAELLVIDDIGIRNPTEAFSSVAHDLINHRAIYRKPTIYTSNVPLKELMDKYDSRLYDRIKDQTVELVGFQEKSFRGVRKDWD</sequence>
<evidence type="ECO:0000313" key="1">
    <source>
        <dbReference type="EMBL" id="MBH8594100.1"/>
    </source>
</evidence>
<comment type="caution">
    <text evidence="1">The sequence shown here is derived from an EMBL/GenBank/DDBJ whole genome shotgun (WGS) entry which is preliminary data.</text>
</comment>
<proteinExistence type="predicted"/>
<dbReference type="EMBL" id="JAECVW010000001">
    <property type="protein sequence ID" value="MBH8594100.1"/>
    <property type="molecule type" value="Genomic_DNA"/>
</dbReference>
<dbReference type="GO" id="GO:0006260">
    <property type="term" value="P:DNA replication"/>
    <property type="evidence" value="ECO:0007669"/>
    <property type="project" value="TreeGrafter"/>
</dbReference>
<accession>A0A8I1ABG8</accession>
<protein>
    <submittedName>
        <fullName evidence="1">DNA replication protein</fullName>
    </submittedName>
</protein>
<dbReference type="RefSeq" id="WP_181729144.1">
    <property type="nucleotide sequence ID" value="NZ_JACEIR010000001.1"/>
</dbReference>
<dbReference type="PANTHER" id="PTHR30050">
    <property type="entry name" value="CHROMOSOMAL REPLICATION INITIATOR PROTEIN DNAA"/>
    <property type="match status" value="1"/>
</dbReference>
<name>A0A8I1ABG8_THEIN</name>
<evidence type="ECO:0000313" key="2">
    <source>
        <dbReference type="Proteomes" id="UP000633619"/>
    </source>
</evidence>
<dbReference type="Proteomes" id="UP000633619">
    <property type="component" value="Unassembled WGS sequence"/>
</dbReference>
<dbReference type="AlphaFoldDB" id="A0A8I1ABG8"/>
<dbReference type="Gene3D" id="3.40.50.300">
    <property type="entry name" value="P-loop containing nucleotide triphosphate hydrolases"/>
    <property type="match status" value="1"/>
</dbReference>
<organism evidence="1 2">
    <name type="scientific">Thermoactinomyces intermedius</name>
    <dbReference type="NCBI Taxonomy" id="2024"/>
    <lineage>
        <taxon>Bacteria</taxon>
        <taxon>Bacillati</taxon>
        <taxon>Bacillota</taxon>
        <taxon>Bacilli</taxon>
        <taxon>Bacillales</taxon>
        <taxon>Thermoactinomycetaceae</taxon>
        <taxon>Thermoactinomyces</taxon>
    </lineage>
</organism>
<dbReference type="SUPFAM" id="SSF52540">
    <property type="entry name" value="P-loop containing nucleoside triphosphate hydrolases"/>
    <property type="match status" value="1"/>
</dbReference>
<dbReference type="PANTHER" id="PTHR30050:SF4">
    <property type="entry name" value="ATP-BINDING PROTEIN RV3427C IN INSERTION SEQUENCE-RELATED"/>
    <property type="match status" value="1"/>
</dbReference>
<keyword evidence="2" id="KW-1185">Reference proteome</keyword>
<gene>
    <name evidence="1" type="ORF">I8U20_02000</name>
</gene>
<dbReference type="InterPro" id="IPR027417">
    <property type="entry name" value="P-loop_NTPase"/>
</dbReference>
<reference evidence="1 2" key="1">
    <citation type="submission" date="2020-12" db="EMBL/GenBank/DDBJ databases">
        <title>WGS of Thermoactinomyces spp.</title>
        <authorList>
            <person name="Cheng K."/>
        </authorList>
    </citation>
    <scope>NUCLEOTIDE SEQUENCE [LARGE SCALE GENOMIC DNA]</scope>
    <source>
        <strain evidence="2">CICC 10671\DSM 43846</strain>
    </source>
</reference>